<name>A0A381XU63_9ZZZZ</name>
<dbReference type="AlphaFoldDB" id="A0A381XU63"/>
<comment type="similarity">
    <text evidence="2">Belongs to the sodium:solute symporter (SSF) (TC 2.A.21) family.</text>
</comment>
<evidence type="ECO:0000256" key="2">
    <source>
        <dbReference type="ARBA" id="ARBA00006434"/>
    </source>
</evidence>
<evidence type="ECO:0000256" key="5">
    <source>
        <dbReference type="ARBA" id="ARBA00023136"/>
    </source>
</evidence>
<dbReference type="PANTHER" id="PTHR11819">
    <property type="entry name" value="SOLUTE CARRIER FAMILY 5"/>
    <property type="match status" value="1"/>
</dbReference>
<accession>A0A381XU63</accession>
<dbReference type="EMBL" id="UINC01016298">
    <property type="protein sequence ID" value="SVA67951.1"/>
    <property type="molecule type" value="Genomic_DNA"/>
</dbReference>
<dbReference type="GO" id="GO:0005886">
    <property type="term" value="C:plasma membrane"/>
    <property type="evidence" value="ECO:0007669"/>
    <property type="project" value="TreeGrafter"/>
</dbReference>
<dbReference type="GO" id="GO:0005412">
    <property type="term" value="F:D-glucose:sodium symporter activity"/>
    <property type="evidence" value="ECO:0007669"/>
    <property type="project" value="TreeGrafter"/>
</dbReference>
<dbReference type="PANTHER" id="PTHR11819:SF195">
    <property type="entry name" value="SODIUM_GLUCOSE COTRANSPORTER 4"/>
    <property type="match status" value="1"/>
</dbReference>
<keyword evidence="5 6" id="KW-0472">Membrane</keyword>
<dbReference type="InterPro" id="IPR001734">
    <property type="entry name" value="Na/solute_symporter"/>
</dbReference>
<keyword evidence="3 6" id="KW-0812">Transmembrane</keyword>
<comment type="subcellular location">
    <subcellularLocation>
        <location evidence="1">Membrane</location>
        <topology evidence="1">Multi-pass membrane protein</topology>
    </subcellularLocation>
</comment>
<proteinExistence type="inferred from homology"/>
<evidence type="ECO:0000256" key="4">
    <source>
        <dbReference type="ARBA" id="ARBA00022989"/>
    </source>
</evidence>
<evidence type="ECO:0000256" key="6">
    <source>
        <dbReference type="SAM" id="Phobius"/>
    </source>
</evidence>
<organism evidence="7">
    <name type="scientific">marine metagenome</name>
    <dbReference type="NCBI Taxonomy" id="408172"/>
    <lineage>
        <taxon>unclassified sequences</taxon>
        <taxon>metagenomes</taxon>
        <taxon>ecological metagenomes</taxon>
    </lineage>
</organism>
<evidence type="ECO:0000313" key="7">
    <source>
        <dbReference type="EMBL" id="SVA67951.1"/>
    </source>
</evidence>
<gene>
    <name evidence="7" type="ORF">METZ01_LOCUS120805</name>
</gene>
<reference evidence="7" key="1">
    <citation type="submission" date="2018-05" db="EMBL/GenBank/DDBJ databases">
        <authorList>
            <person name="Lanie J.A."/>
            <person name="Ng W.-L."/>
            <person name="Kazmierczak K.M."/>
            <person name="Andrzejewski T.M."/>
            <person name="Davidsen T.M."/>
            <person name="Wayne K.J."/>
            <person name="Tettelin H."/>
            <person name="Glass J.I."/>
            <person name="Rusch D."/>
            <person name="Podicherti R."/>
            <person name="Tsui H.-C.T."/>
            <person name="Winkler M.E."/>
        </authorList>
    </citation>
    <scope>NUCLEOTIDE SEQUENCE</scope>
</reference>
<evidence type="ECO:0000256" key="3">
    <source>
        <dbReference type="ARBA" id="ARBA00022692"/>
    </source>
</evidence>
<sequence length="69" mass="7711">MFSGIDFLVVVIYLIIIISVGLLLSRKKTNTSEYFLANRNIGWFVVGSALFASNIGSEHFGRISHLSYN</sequence>
<keyword evidence="4 6" id="KW-1133">Transmembrane helix</keyword>
<dbReference type="Pfam" id="PF00474">
    <property type="entry name" value="SSF"/>
    <property type="match status" value="1"/>
</dbReference>
<protein>
    <submittedName>
        <fullName evidence="7">Uncharacterized protein</fullName>
    </submittedName>
</protein>
<evidence type="ECO:0000256" key="1">
    <source>
        <dbReference type="ARBA" id="ARBA00004141"/>
    </source>
</evidence>
<dbReference type="Gene3D" id="1.20.1730.10">
    <property type="entry name" value="Sodium/glucose cotransporter"/>
    <property type="match status" value="1"/>
</dbReference>
<dbReference type="PROSITE" id="PS50283">
    <property type="entry name" value="NA_SOLUT_SYMP_3"/>
    <property type="match status" value="1"/>
</dbReference>
<dbReference type="InterPro" id="IPR038377">
    <property type="entry name" value="Na/Glc_symporter_sf"/>
</dbReference>
<feature type="transmembrane region" description="Helical" evidence="6">
    <location>
        <begin position="6"/>
        <end position="24"/>
    </location>
</feature>